<feature type="region of interest" description="Disordered" evidence="8">
    <location>
        <begin position="64"/>
        <end position="91"/>
    </location>
</feature>
<comment type="subcellular location">
    <subcellularLocation>
        <location evidence="1 7">Cell membrane</location>
        <topology evidence="1 7">Multi-pass membrane protein</topology>
    </subcellularLocation>
</comment>
<evidence type="ECO:0000256" key="2">
    <source>
        <dbReference type="ARBA" id="ARBA00010581"/>
    </source>
</evidence>
<dbReference type="InterPro" id="IPR013833">
    <property type="entry name" value="Cyt_c_oxidase_su3_a-hlx"/>
</dbReference>
<dbReference type="InterPro" id="IPR024791">
    <property type="entry name" value="Cyt_c/ubiquinol_Oxase_su3"/>
</dbReference>
<dbReference type="PROSITE" id="PS50253">
    <property type="entry name" value="COX3"/>
    <property type="match status" value="1"/>
</dbReference>
<evidence type="ECO:0000259" key="10">
    <source>
        <dbReference type="PROSITE" id="PS50253"/>
    </source>
</evidence>
<dbReference type="GO" id="GO:0019646">
    <property type="term" value="P:aerobic electron transport chain"/>
    <property type="evidence" value="ECO:0007669"/>
    <property type="project" value="InterPro"/>
</dbReference>
<evidence type="ECO:0000256" key="8">
    <source>
        <dbReference type="SAM" id="MobiDB-lite"/>
    </source>
</evidence>
<dbReference type="Gene3D" id="1.20.120.80">
    <property type="entry name" value="Cytochrome c oxidase, subunit III, four-helix bundle"/>
    <property type="match status" value="1"/>
</dbReference>
<evidence type="ECO:0000256" key="9">
    <source>
        <dbReference type="SAM" id="Phobius"/>
    </source>
</evidence>
<dbReference type="EMBL" id="PUIA01000016">
    <property type="protein sequence ID" value="PQO39445.1"/>
    <property type="molecule type" value="Genomic_DNA"/>
</dbReference>
<sequence>MLTGGVAHAARTATQTDNPIEAHAILESLAYAVQHHEVSDYQATRMRNEKASIAGPLAKVEEDLKAKDARKTEISEKLKPPADGEEAPPEDQLREMRVELGGLMQEIAKLEQDAKPMRERIAFLDLLLADDAHLLNHGIGHEMEWMKLPFVLPSGNMWASTYFLLTGFHALHVVVGLIIFALVLFSTLDISKSHYLENAGLYWHFVDLVWIFLFPLLYLF</sequence>
<feature type="transmembrane region" description="Helical" evidence="9">
    <location>
        <begin position="200"/>
        <end position="219"/>
    </location>
</feature>
<protein>
    <recommendedName>
        <fullName evidence="10">Heme-copper oxidase subunit III family profile domain-containing protein</fullName>
    </recommendedName>
</protein>
<dbReference type="InterPro" id="IPR035973">
    <property type="entry name" value="Cyt_c_oxidase_su3-like_sf"/>
</dbReference>
<dbReference type="CDD" id="cd00386">
    <property type="entry name" value="Heme_Cu_Oxidase_III_like"/>
    <property type="match status" value="1"/>
</dbReference>
<dbReference type="Proteomes" id="UP000240009">
    <property type="component" value="Unassembled WGS sequence"/>
</dbReference>
<evidence type="ECO:0000256" key="7">
    <source>
        <dbReference type="RuleBase" id="RU003376"/>
    </source>
</evidence>
<evidence type="ECO:0000256" key="3">
    <source>
        <dbReference type="ARBA" id="ARBA00022475"/>
    </source>
</evidence>
<feature type="transmembrane region" description="Helical" evidence="9">
    <location>
        <begin position="162"/>
        <end position="188"/>
    </location>
</feature>
<dbReference type="GO" id="GO:0004129">
    <property type="term" value="F:cytochrome-c oxidase activity"/>
    <property type="evidence" value="ECO:0007669"/>
    <property type="project" value="InterPro"/>
</dbReference>
<keyword evidence="5 9" id="KW-1133">Transmembrane helix</keyword>
<keyword evidence="4 7" id="KW-0812">Transmembrane</keyword>
<reference evidence="11 12" key="1">
    <citation type="submission" date="2018-02" db="EMBL/GenBank/DDBJ databases">
        <title>Comparative genomes isolates from brazilian mangrove.</title>
        <authorList>
            <person name="Araujo J.E."/>
            <person name="Taketani R.G."/>
            <person name="Silva M.C.P."/>
            <person name="Loureco M.V."/>
            <person name="Andreote F.D."/>
        </authorList>
    </citation>
    <scope>NUCLEOTIDE SEQUENCE [LARGE SCALE GENOMIC DNA]</scope>
    <source>
        <strain evidence="11 12">HEX-2 MGV</strain>
    </source>
</reference>
<dbReference type="InterPro" id="IPR000298">
    <property type="entry name" value="Cyt_c_oxidase-like_su3"/>
</dbReference>
<organism evidence="11 12">
    <name type="scientific">Blastopirellula marina</name>
    <dbReference type="NCBI Taxonomy" id="124"/>
    <lineage>
        <taxon>Bacteria</taxon>
        <taxon>Pseudomonadati</taxon>
        <taxon>Planctomycetota</taxon>
        <taxon>Planctomycetia</taxon>
        <taxon>Pirellulales</taxon>
        <taxon>Pirellulaceae</taxon>
        <taxon>Blastopirellula</taxon>
    </lineage>
</organism>
<gene>
    <name evidence="11" type="ORF">C5Y96_05320</name>
</gene>
<dbReference type="PANTHER" id="PTHR11403:SF2">
    <property type="entry name" value="CYTOCHROME BO(3) UBIQUINOL OXIDASE SUBUNIT 3"/>
    <property type="match status" value="1"/>
</dbReference>
<dbReference type="OrthoDB" id="9810850at2"/>
<proteinExistence type="inferred from homology"/>
<dbReference type="GO" id="GO:0005886">
    <property type="term" value="C:plasma membrane"/>
    <property type="evidence" value="ECO:0007669"/>
    <property type="project" value="UniProtKB-SubCell"/>
</dbReference>
<dbReference type="PANTHER" id="PTHR11403">
    <property type="entry name" value="CYTOCHROME C OXIDASE SUBUNIT III"/>
    <property type="match status" value="1"/>
</dbReference>
<evidence type="ECO:0000313" key="11">
    <source>
        <dbReference type="EMBL" id="PQO39445.1"/>
    </source>
</evidence>
<keyword evidence="6 9" id="KW-0472">Membrane</keyword>
<evidence type="ECO:0000256" key="6">
    <source>
        <dbReference type="ARBA" id="ARBA00023136"/>
    </source>
</evidence>
<keyword evidence="3" id="KW-1003">Cell membrane</keyword>
<evidence type="ECO:0000256" key="1">
    <source>
        <dbReference type="ARBA" id="ARBA00004651"/>
    </source>
</evidence>
<accession>A0A2S8G4S2</accession>
<dbReference type="Pfam" id="PF00510">
    <property type="entry name" value="COX3"/>
    <property type="match status" value="1"/>
</dbReference>
<dbReference type="AlphaFoldDB" id="A0A2S8G4S2"/>
<evidence type="ECO:0000313" key="12">
    <source>
        <dbReference type="Proteomes" id="UP000240009"/>
    </source>
</evidence>
<evidence type="ECO:0000256" key="4">
    <source>
        <dbReference type="ARBA" id="ARBA00022692"/>
    </source>
</evidence>
<comment type="similarity">
    <text evidence="2 7">Belongs to the cytochrome c oxidase subunit 3 family.</text>
</comment>
<comment type="caution">
    <text evidence="11">The sequence shown here is derived from an EMBL/GenBank/DDBJ whole genome shotgun (WGS) entry which is preliminary data.</text>
</comment>
<feature type="compositionally biased region" description="Basic and acidic residues" evidence="8">
    <location>
        <begin position="64"/>
        <end position="82"/>
    </location>
</feature>
<name>A0A2S8G4S2_9BACT</name>
<feature type="domain" description="Heme-copper oxidase subunit III family profile" evidence="10">
    <location>
        <begin position="143"/>
        <end position="220"/>
    </location>
</feature>
<dbReference type="SUPFAM" id="SSF81452">
    <property type="entry name" value="Cytochrome c oxidase subunit III-like"/>
    <property type="match status" value="1"/>
</dbReference>
<evidence type="ECO:0000256" key="5">
    <source>
        <dbReference type="ARBA" id="ARBA00022989"/>
    </source>
</evidence>